<feature type="transmembrane region" description="Helical" evidence="7">
    <location>
        <begin position="164"/>
        <end position="188"/>
    </location>
</feature>
<evidence type="ECO:0000256" key="1">
    <source>
        <dbReference type="ARBA" id="ARBA00004651"/>
    </source>
</evidence>
<dbReference type="InterPro" id="IPR036259">
    <property type="entry name" value="MFS_trans_sf"/>
</dbReference>
<evidence type="ECO:0000256" key="5">
    <source>
        <dbReference type="ARBA" id="ARBA00022989"/>
    </source>
</evidence>
<feature type="transmembrane region" description="Helical" evidence="7">
    <location>
        <begin position="373"/>
        <end position="392"/>
    </location>
</feature>
<dbReference type="Gene3D" id="1.20.1250.20">
    <property type="entry name" value="MFS general substrate transporter like domains"/>
    <property type="match status" value="1"/>
</dbReference>
<protein>
    <submittedName>
        <fullName evidence="9">Predicted arabinose efflux permease, MFS family</fullName>
    </submittedName>
</protein>
<evidence type="ECO:0000256" key="6">
    <source>
        <dbReference type="ARBA" id="ARBA00023136"/>
    </source>
</evidence>
<evidence type="ECO:0000313" key="10">
    <source>
        <dbReference type="Proteomes" id="UP000053370"/>
    </source>
</evidence>
<feature type="transmembrane region" description="Helical" evidence="7">
    <location>
        <begin position="44"/>
        <end position="68"/>
    </location>
</feature>
<dbReference type="EMBL" id="DF968181">
    <property type="protein sequence ID" value="GAP40403.1"/>
    <property type="molecule type" value="Genomic_DNA"/>
</dbReference>
<dbReference type="SUPFAM" id="SSF103473">
    <property type="entry name" value="MFS general substrate transporter"/>
    <property type="match status" value="1"/>
</dbReference>
<dbReference type="PANTHER" id="PTHR43266:SF10">
    <property type="entry name" value="BACILYSIN EXPORTER BACE-RELATED"/>
    <property type="match status" value="1"/>
</dbReference>
<dbReference type="InterPro" id="IPR020846">
    <property type="entry name" value="MFS_dom"/>
</dbReference>
<reference evidence="9" key="1">
    <citation type="journal article" date="2015" name="Genome Announc.">
        <title>Draft Genome Sequence of Anaerolineae Strain TC1, a Novel Isolate from a Methanogenic Wastewater Treatment System.</title>
        <authorList>
            <person name="Matsuura N."/>
            <person name="Tourlousse D.M."/>
            <person name="Sun L."/>
            <person name="Toyonaga M."/>
            <person name="Kuroda K."/>
            <person name="Ohashi A."/>
            <person name="Cruz R."/>
            <person name="Yamaguchi T."/>
            <person name="Sekiguchi Y."/>
        </authorList>
    </citation>
    <scope>NUCLEOTIDE SEQUENCE [LARGE SCALE GENOMIC DNA]</scope>
    <source>
        <strain evidence="9">TC1</strain>
    </source>
</reference>
<keyword evidence="10" id="KW-1185">Reference proteome</keyword>
<feature type="transmembrane region" description="Helical" evidence="7">
    <location>
        <begin position="219"/>
        <end position="242"/>
    </location>
</feature>
<organism evidence="9">
    <name type="scientific">Flexilinea flocculi</name>
    <dbReference type="NCBI Taxonomy" id="1678840"/>
    <lineage>
        <taxon>Bacteria</taxon>
        <taxon>Bacillati</taxon>
        <taxon>Chloroflexota</taxon>
        <taxon>Anaerolineae</taxon>
        <taxon>Anaerolineales</taxon>
        <taxon>Anaerolineaceae</taxon>
        <taxon>Flexilinea</taxon>
    </lineage>
</organism>
<evidence type="ECO:0000256" key="2">
    <source>
        <dbReference type="ARBA" id="ARBA00022448"/>
    </source>
</evidence>
<feature type="transmembrane region" description="Helical" evidence="7">
    <location>
        <begin position="75"/>
        <end position="96"/>
    </location>
</feature>
<dbReference type="AlphaFoldDB" id="A0A0S7BV87"/>
<keyword evidence="6 7" id="KW-0472">Membrane</keyword>
<comment type="subcellular location">
    <subcellularLocation>
        <location evidence="1">Cell membrane</location>
        <topology evidence="1">Multi-pass membrane protein</topology>
    </subcellularLocation>
</comment>
<evidence type="ECO:0000259" key="8">
    <source>
        <dbReference type="PROSITE" id="PS50850"/>
    </source>
</evidence>
<accession>A0A0S7BV87</accession>
<feature type="transmembrane region" description="Helical" evidence="7">
    <location>
        <begin position="288"/>
        <end position="306"/>
    </location>
</feature>
<keyword evidence="5 7" id="KW-1133">Transmembrane helix</keyword>
<name>A0A0S7BV87_9CHLR</name>
<evidence type="ECO:0000256" key="4">
    <source>
        <dbReference type="ARBA" id="ARBA00022692"/>
    </source>
</evidence>
<dbReference type="PROSITE" id="PS50850">
    <property type="entry name" value="MFS"/>
    <property type="match status" value="1"/>
</dbReference>
<dbReference type="Proteomes" id="UP000053370">
    <property type="component" value="Unassembled WGS sequence"/>
</dbReference>
<evidence type="ECO:0000256" key="7">
    <source>
        <dbReference type="SAM" id="Phobius"/>
    </source>
</evidence>
<sequence length="419" mass="46842">MIQQASWKKNTILFLSSQTFSLFGSMLVQYAITWYITLETQSGVMMTISILCGFLPTLLISPFAGVWADRFDRKLLIILSDALIAVSTLILAILFLTGIDGIWLLFVASILRSFGGGIQSPAVSAFIPELVPEEHLTRVNGISSSLQSLVMLISPILSGTLLSFSSIVLVFFIDVVTAAIAVIIMLSLKTSKRIIASVREKINYFQDMRDGIQYIHDHAFIRILFIYCAIYFVLVSPLAFLTPLQVARTYGNDVWRLTTIEVAYSLGIVAGGILIAAWGGFRNRLHTIVLSYLVVAVCGFLLGVIFNFWVYSILMGIIGLVIPMFNTPFIVMLQERVPENFLGRVFSVLSMISSFVMPFAMLIYGPLADMFRIEWMLIITGLFMFQQGIMMLRNPKLIEAGRPDMQTTLDSEKSVEELR</sequence>
<feature type="domain" description="Major facilitator superfamily (MFS) profile" evidence="8">
    <location>
        <begin position="1"/>
        <end position="193"/>
    </location>
</feature>
<gene>
    <name evidence="9" type="ORF">ATC1_13377</name>
</gene>
<keyword evidence="4 7" id="KW-0812">Transmembrane</keyword>
<dbReference type="Pfam" id="PF07690">
    <property type="entry name" value="MFS_1"/>
    <property type="match status" value="1"/>
</dbReference>
<dbReference type="STRING" id="1678840.ATC1_13377"/>
<keyword evidence="3" id="KW-1003">Cell membrane</keyword>
<keyword evidence="2" id="KW-0813">Transport</keyword>
<feature type="transmembrane region" description="Helical" evidence="7">
    <location>
        <begin position="262"/>
        <end position="281"/>
    </location>
</feature>
<dbReference type="PATRIC" id="fig|1678840.3.peg.1645"/>
<proteinExistence type="predicted"/>
<dbReference type="GO" id="GO:0022857">
    <property type="term" value="F:transmembrane transporter activity"/>
    <property type="evidence" value="ECO:0007669"/>
    <property type="project" value="InterPro"/>
</dbReference>
<dbReference type="GO" id="GO:0005886">
    <property type="term" value="C:plasma membrane"/>
    <property type="evidence" value="ECO:0007669"/>
    <property type="project" value="UniProtKB-SubCell"/>
</dbReference>
<feature type="transmembrane region" description="Helical" evidence="7">
    <location>
        <begin position="12"/>
        <end position="32"/>
    </location>
</feature>
<feature type="transmembrane region" description="Helical" evidence="7">
    <location>
        <begin position="345"/>
        <end position="367"/>
    </location>
</feature>
<feature type="transmembrane region" description="Helical" evidence="7">
    <location>
        <begin position="312"/>
        <end position="333"/>
    </location>
</feature>
<dbReference type="CDD" id="cd06173">
    <property type="entry name" value="MFS_MefA_like"/>
    <property type="match status" value="1"/>
</dbReference>
<evidence type="ECO:0000313" key="9">
    <source>
        <dbReference type="EMBL" id="GAP40403.1"/>
    </source>
</evidence>
<evidence type="ECO:0000256" key="3">
    <source>
        <dbReference type="ARBA" id="ARBA00022475"/>
    </source>
</evidence>
<dbReference type="InterPro" id="IPR011701">
    <property type="entry name" value="MFS"/>
</dbReference>
<dbReference type="PANTHER" id="PTHR43266">
    <property type="entry name" value="MACROLIDE-EFFLUX PROTEIN"/>
    <property type="match status" value="1"/>
</dbReference>